<organism evidence="2 3">
    <name type="scientific">Iris pallida</name>
    <name type="common">Sweet iris</name>
    <dbReference type="NCBI Taxonomy" id="29817"/>
    <lineage>
        <taxon>Eukaryota</taxon>
        <taxon>Viridiplantae</taxon>
        <taxon>Streptophyta</taxon>
        <taxon>Embryophyta</taxon>
        <taxon>Tracheophyta</taxon>
        <taxon>Spermatophyta</taxon>
        <taxon>Magnoliopsida</taxon>
        <taxon>Liliopsida</taxon>
        <taxon>Asparagales</taxon>
        <taxon>Iridaceae</taxon>
        <taxon>Iridoideae</taxon>
        <taxon>Irideae</taxon>
        <taxon>Iris</taxon>
    </lineage>
</organism>
<feature type="region of interest" description="Disordered" evidence="1">
    <location>
        <begin position="92"/>
        <end position="122"/>
    </location>
</feature>
<gene>
    <name evidence="2" type="ORF">M6B38_109915</name>
</gene>
<evidence type="ECO:0000256" key="1">
    <source>
        <dbReference type="SAM" id="MobiDB-lite"/>
    </source>
</evidence>
<reference evidence="2" key="2">
    <citation type="submission" date="2023-04" db="EMBL/GenBank/DDBJ databases">
        <authorList>
            <person name="Bruccoleri R.E."/>
            <person name="Oakeley E.J."/>
            <person name="Faust A.-M."/>
            <person name="Dessus-Babus S."/>
            <person name="Altorfer M."/>
            <person name="Burckhardt D."/>
            <person name="Oertli M."/>
            <person name="Naumann U."/>
            <person name="Petersen F."/>
            <person name="Wong J."/>
        </authorList>
    </citation>
    <scope>NUCLEOTIDE SEQUENCE</scope>
    <source>
        <strain evidence="2">GSM-AAB239-AS_SAM_17_03QT</strain>
        <tissue evidence="2">Leaf</tissue>
    </source>
</reference>
<accession>A0AAX6E8Y3</accession>
<keyword evidence="3" id="KW-1185">Reference proteome</keyword>
<comment type="caution">
    <text evidence="2">The sequence shown here is derived from an EMBL/GenBank/DDBJ whole genome shotgun (WGS) entry which is preliminary data.</text>
</comment>
<dbReference type="Proteomes" id="UP001140949">
    <property type="component" value="Unassembled WGS sequence"/>
</dbReference>
<evidence type="ECO:0000313" key="2">
    <source>
        <dbReference type="EMBL" id="KAJ6800455.1"/>
    </source>
</evidence>
<evidence type="ECO:0000313" key="3">
    <source>
        <dbReference type="Proteomes" id="UP001140949"/>
    </source>
</evidence>
<name>A0AAX6E8Y3_IRIPA</name>
<feature type="compositionally biased region" description="Pro residues" evidence="1">
    <location>
        <begin position="27"/>
        <end position="47"/>
    </location>
</feature>
<feature type="region of interest" description="Disordered" evidence="1">
    <location>
        <begin position="20"/>
        <end position="65"/>
    </location>
</feature>
<feature type="region of interest" description="Disordered" evidence="1">
    <location>
        <begin position="178"/>
        <end position="225"/>
    </location>
</feature>
<sequence length="225" mass="24225">MHSTSTSFFPPMHSLFPTSSFLLGSRPPWPGRPPSPPPSTSSTPPPLHQNNRPSPPCHHHSPSHNHLLDHPWPLAVAGRRPPTCHHHLDLPLQLLVPPPSPPLNHREPPPSPSPGRSNRRPYLRSTTTTTLVAVDPAIVASYAAPRTTVRLNAAHSSSGNSAHSSVLGRARERRCRAAAGRPLAWPTPAVGSPLSGEPQASFPWRPTSSGTRHRGDSCVLHDVPS</sequence>
<dbReference type="AlphaFoldDB" id="A0AAX6E8Y3"/>
<reference evidence="2" key="1">
    <citation type="journal article" date="2023" name="GigaByte">
        <title>Genome assembly of the bearded iris, Iris pallida Lam.</title>
        <authorList>
            <person name="Bruccoleri R.E."/>
            <person name="Oakeley E.J."/>
            <person name="Faust A.M.E."/>
            <person name="Altorfer M."/>
            <person name="Dessus-Babus S."/>
            <person name="Burckhardt D."/>
            <person name="Oertli M."/>
            <person name="Naumann U."/>
            <person name="Petersen F."/>
            <person name="Wong J."/>
        </authorList>
    </citation>
    <scope>NUCLEOTIDE SEQUENCE</scope>
    <source>
        <strain evidence="2">GSM-AAB239-AS_SAM_17_03QT</strain>
    </source>
</reference>
<protein>
    <submittedName>
        <fullName evidence="2">Formin-like protein 3 isoform X1</fullName>
    </submittedName>
</protein>
<proteinExistence type="predicted"/>
<dbReference type="EMBL" id="JANAVB010038652">
    <property type="protein sequence ID" value="KAJ6800455.1"/>
    <property type="molecule type" value="Genomic_DNA"/>
</dbReference>